<evidence type="ECO:0000313" key="2">
    <source>
        <dbReference type="EMBL" id="SMO72946.1"/>
    </source>
</evidence>
<dbReference type="Pfam" id="PF12728">
    <property type="entry name" value="HTH_17"/>
    <property type="match status" value="1"/>
</dbReference>
<dbReference type="AlphaFoldDB" id="A0A521DMN4"/>
<dbReference type="RefSeq" id="WP_142528527.1">
    <property type="nucleotide sequence ID" value="NZ_CBCSJO010000006.1"/>
</dbReference>
<name>A0A521DMN4_9SPHI</name>
<dbReference type="Proteomes" id="UP000320300">
    <property type="component" value="Unassembled WGS sequence"/>
</dbReference>
<evidence type="ECO:0000313" key="3">
    <source>
        <dbReference type="Proteomes" id="UP000320300"/>
    </source>
</evidence>
<accession>A0A521DMN4</accession>
<gene>
    <name evidence="2" type="ORF">SAMN06265348_1063</name>
</gene>
<feature type="domain" description="Helix-turn-helix" evidence="1">
    <location>
        <begin position="41"/>
        <end position="87"/>
    </location>
</feature>
<dbReference type="OrthoDB" id="772838at2"/>
<organism evidence="2 3">
    <name type="scientific">Pedobacter westerhofensis</name>
    <dbReference type="NCBI Taxonomy" id="425512"/>
    <lineage>
        <taxon>Bacteria</taxon>
        <taxon>Pseudomonadati</taxon>
        <taxon>Bacteroidota</taxon>
        <taxon>Sphingobacteriia</taxon>
        <taxon>Sphingobacteriales</taxon>
        <taxon>Sphingobacteriaceae</taxon>
        <taxon>Pedobacter</taxon>
    </lineage>
</organism>
<dbReference type="EMBL" id="FXTN01000006">
    <property type="protein sequence ID" value="SMO72946.1"/>
    <property type="molecule type" value="Genomic_DNA"/>
</dbReference>
<dbReference type="InterPro" id="IPR041657">
    <property type="entry name" value="HTH_17"/>
</dbReference>
<proteinExistence type="predicted"/>
<sequence length="96" mass="11076">MITGVSIIETETVLLLISKIEKLSARVEEIADELKQAKKPYLTAQEVMDITGFSRDWITDHKHDIGCSTKGGKLIFKRKDLDAFIEEDYYKSKRRK</sequence>
<protein>
    <submittedName>
        <fullName evidence="2">Helix-turn-helix domain-containing protein</fullName>
    </submittedName>
</protein>
<evidence type="ECO:0000259" key="1">
    <source>
        <dbReference type="Pfam" id="PF12728"/>
    </source>
</evidence>
<reference evidence="2 3" key="1">
    <citation type="submission" date="2017-05" db="EMBL/GenBank/DDBJ databases">
        <authorList>
            <person name="Varghese N."/>
            <person name="Submissions S."/>
        </authorList>
    </citation>
    <scope>NUCLEOTIDE SEQUENCE [LARGE SCALE GENOMIC DNA]</scope>
    <source>
        <strain evidence="2 3">DSM 19036</strain>
    </source>
</reference>
<keyword evidence="3" id="KW-1185">Reference proteome</keyword>